<proteinExistence type="predicted"/>
<comment type="caution">
    <text evidence="1">The sequence shown here is derived from an EMBL/GenBank/DDBJ whole genome shotgun (WGS) entry which is preliminary data.</text>
</comment>
<dbReference type="Proteomes" id="UP000886335">
    <property type="component" value="Unassembled WGS sequence"/>
</dbReference>
<sequence>MKEEHIPIEDNKPDMGSREKNCLLSKALVVDYRVKTKNICRIERKEHCWMIYYQEDEQHGPEG</sequence>
<name>A0A831SRY1_PROAE</name>
<reference evidence="1" key="1">
    <citation type="journal article" date="2020" name="mSystems">
        <title>Genome- and Community-Level Interaction Insights into Carbon Utilization and Element Cycling Functions of Hydrothermarchaeota in Hydrothermal Sediment.</title>
        <authorList>
            <person name="Zhou Z."/>
            <person name="Liu Y."/>
            <person name="Xu W."/>
            <person name="Pan J."/>
            <person name="Luo Z.H."/>
            <person name="Li M."/>
        </authorList>
    </citation>
    <scope>NUCLEOTIDE SEQUENCE [LARGE SCALE GENOMIC DNA]</scope>
    <source>
        <strain evidence="1">SpSt-1181</strain>
    </source>
</reference>
<gene>
    <name evidence="1" type="ORF">ENN50_00910</name>
</gene>
<organism evidence="1">
    <name type="scientific">Prosthecochloris aestuarii</name>
    <dbReference type="NCBI Taxonomy" id="1102"/>
    <lineage>
        <taxon>Bacteria</taxon>
        <taxon>Pseudomonadati</taxon>
        <taxon>Chlorobiota</taxon>
        <taxon>Chlorobiia</taxon>
        <taxon>Chlorobiales</taxon>
        <taxon>Chlorobiaceae</taxon>
        <taxon>Prosthecochloris</taxon>
    </lineage>
</organism>
<accession>A0A831SRY1</accession>
<dbReference type="EMBL" id="DSBW01000017">
    <property type="protein sequence ID" value="HED30260.1"/>
    <property type="molecule type" value="Genomic_DNA"/>
</dbReference>
<evidence type="ECO:0000313" key="1">
    <source>
        <dbReference type="EMBL" id="HED30260.1"/>
    </source>
</evidence>
<dbReference type="AlphaFoldDB" id="A0A831SRY1"/>
<protein>
    <submittedName>
        <fullName evidence="1">Uncharacterized protein</fullName>
    </submittedName>
</protein>